<name>A0A2Z2MF94_9EURY</name>
<protein>
    <recommendedName>
        <fullName evidence="4">DUF340 domain-containing protein</fullName>
    </recommendedName>
</protein>
<keyword evidence="1" id="KW-0472">Membrane</keyword>
<gene>
    <name evidence="2" type="ORF">A3L01_01880</name>
</gene>
<evidence type="ECO:0008006" key="4">
    <source>
        <dbReference type="Google" id="ProtNLM"/>
    </source>
</evidence>
<accession>A0A2Z2MF94</accession>
<organism evidence="2 3">
    <name type="scientific">Thermococcus barossii</name>
    <dbReference type="NCBI Taxonomy" id="54077"/>
    <lineage>
        <taxon>Archaea</taxon>
        <taxon>Methanobacteriati</taxon>
        <taxon>Methanobacteriota</taxon>
        <taxon>Thermococci</taxon>
        <taxon>Thermococcales</taxon>
        <taxon>Thermococcaceae</taxon>
        <taxon>Thermococcus</taxon>
    </lineage>
</organism>
<feature type="transmembrane region" description="Helical" evidence="1">
    <location>
        <begin position="52"/>
        <end position="77"/>
    </location>
</feature>
<dbReference type="GeneID" id="33325481"/>
<dbReference type="Proteomes" id="UP000250272">
    <property type="component" value="Chromosome"/>
</dbReference>
<feature type="transmembrane region" description="Helical" evidence="1">
    <location>
        <begin position="26"/>
        <end position="46"/>
    </location>
</feature>
<keyword evidence="1" id="KW-0812">Transmembrane</keyword>
<reference evidence="2 3" key="1">
    <citation type="submission" date="2016-04" db="EMBL/GenBank/DDBJ databases">
        <title>Complete genome sequence of Thermococcus barossii type strain SHCK-94.</title>
        <authorList>
            <person name="Oger P.M."/>
        </authorList>
    </citation>
    <scope>NUCLEOTIDE SEQUENCE [LARGE SCALE GENOMIC DNA]</scope>
    <source>
        <strain evidence="2 3">SHCK-94</strain>
    </source>
</reference>
<dbReference type="OrthoDB" id="86270at2157"/>
<keyword evidence="1" id="KW-1133">Transmembrane helix</keyword>
<dbReference type="KEGG" id="tbs:A3L01_01880"/>
<sequence length="81" mass="8693">MNIFIPLIAGILIGYIIRRKGRRVNVNLPMSASLILLIFFMGVEAGKVEIDALWLLVSSIVFAAFTIVGSVGVAFLAGEKG</sequence>
<dbReference type="EMBL" id="CP015101">
    <property type="protein sequence ID" value="ASJ04179.1"/>
    <property type="molecule type" value="Genomic_DNA"/>
</dbReference>
<dbReference type="AlphaFoldDB" id="A0A2Z2MF94"/>
<keyword evidence="3" id="KW-1185">Reference proteome</keyword>
<proteinExistence type="predicted"/>
<dbReference type="RefSeq" id="WP_088864212.1">
    <property type="nucleotide sequence ID" value="NZ_CP015101.1"/>
</dbReference>
<evidence type="ECO:0000313" key="3">
    <source>
        <dbReference type="Proteomes" id="UP000250272"/>
    </source>
</evidence>
<evidence type="ECO:0000256" key="1">
    <source>
        <dbReference type="SAM" id="Phobius"/>
    </source>
</evidence>
<evidence type="ECO:0000313" key="2">
    <source>
        <dbReference type="EMBL" id="ASJ04179.1"/>
    </source>
</evidence>